<organism evidence="3 4">
    <name type="scientific">Aquipseudomonas alcaligenes</name>
    <name type="common">Pseudomonas alcaligenes</name>
    <dbReference type="NCBI Taxonomy" id="43263"/>
    <lineage>
        <taxon>Bacteria</taxon>
        <taxon>Pseudomonadati</taxon>
        <taxon>Pseudomonadota</taxon>
        <taxon>Gammaproteobacteria</taxon>
        <taxon>Pseudomonadales</taxon>
        <taxon>Pseudomonadaceae</taxon>
        <taxon>Aquipseudomonas</taxon>
    </lineage>
</organism>
<gene>
    <name evidence="3" type="ORF">E6Q69_05385</name>
</gene>
<feature type="signal peptide" evidence="2">
    <location>
        <begin position="1"/>
        <end position="22"/>
    </location>
</feature>
<dbReference type="Proteomes" id="UP000321110">
    <property type="component" value="Unassembled WGS sequence"/>
</dbReference>
<name>A0A5C7W9Y3_AQUAC</name>
<evidence type="ECO:0000256" key="1">
    <source>
        <dbReference type="SAM" id="MobiDB-lite"/>
    </source>
</evidence>
<protein>
    <submittedName>
        <fullName evidence="3">Cytochrome C</fullName>
    </submittedName>
</protein>
<evidence type="ECO:0000313" key="4">
    <source>
        <dbReference type="Proteomes" id="UP000321110"/>
    </source>
</evidence>
<keyword evidence="2" id="KW-0732">Signal</keyword>
<evidence type="ECO:0000256" key="2">
    <source>
        <dbReference type="SAM" id="SignalP"/>
    </source>
</evidence>
<feature type="chain" id="PRO_5022881405" evidence="2">
    <location>
        <begin position="23"/>
        <end position="156"/>
    </location>
</feature>
<comment type="caution">
    <text evidence="3">The sequence shown here is derived from an EMBL/GenBank/DDBJ whole genome shotgun (WGS) entry which is preliminary data.</text>
</comment>
<evidence type="ECO:0000313" key="3">
    <source>
        <dbReference type="EMBL" id="TXI33933.1"/>
    </source>
</evidence>
<sequence>MRKPHRLLLLTTLLALSLSSLADPSPERGRYLLQIAGCNDCHTAGYLLAPDKTPEQAWLLGDTLGWSGPWGTTYASNLRLILPRLSEEQWLQLARQAAYRPPMPNHALRIMEEDDLRSIHRFVVQLGAAGQPAPAALAPGQTPAGPAVLFPAPPAP</sequence>
<feature type="compositionally biased region" description="Low complexity" evidence="1">
    <location>
        <begin position="134"/>
        <end position="147"/>
    </location>
</feature>
<accession>A0A5C7W9Y3</accession>
<dbReference type="SUPFAM" id="SSF46626">
    <property type="entry name" value="Cytochrome c"/>
    <property type="match status" value="1"/>
</dbReference>
<feature type="region of interest" description="Disordered" evidence="1">
    <location>
        <begin position="134"/>
        <end position="156"/>
    </location>
</feature>
<proteinExistence type="predicted"/>
<dbReference type="GO" id="GO:0020037">
    <property type="term" value="F:heme binding"/>
    <property type="evidence" value="ECO:0007669"/>
    <property type="project" value="InterPro"/>
</dbReference>
<dbReference type="InterPro" id="IPR036909">
    <property type="entry name" value="Cyt_c-like_dom_sf"/>
</dbReference>
<reference evidence="3 4" key="1">
    <citation type="submission" date="2018-09" db="EMBL/GenBank/DDBJ databases">
        <title>Metagenome Assembled Genomes from an Advanced Water Purification Facility.</title>
        <authorList>
            <person name="Stamps B.W."/>
            <person name="Spear J.R."/>
        </authorList>
    </citation>
    <scope>NUCLEOTIDE SEQUENCE [LARGE SCALE GENOMIC DNA]</scope>
    <source>
        <strain evidence="3">Bin_52_1</strain>
    </source>
</reference>
<dbReference type="AlphaFoldDB" id="A0A5C7W9Y3"/>
<dbReference type="EMBL" id="SSFO01000087">
    <property type="protein sequence ID" value="TXI33933.1"/>
    <property type="molecule type" value="Genomic_DNA"/>
</dbReference>
<dbReference type="Gene3D" id="1.10.760.10">
    <property type="entry name" value="Cytochrome c-like domain"/>
    <property type="match status" value="1"/>
</dbReference>
<dbReference type="GO" id="GO:0009055">
    <property type="term" value="F:electron transfer activity"/>
    <property type="evidence" value="ECO:0007669"/>
    <property type="project" value="InterPro"/>
</dbReference>